<keyword evidence="3 5" id="KW-1133">Transmembrane helix</keyword>
<keyword evidence="7" id="KW-1185">Reference proteome</keyword>
<evidence type="ECO:0000256" key="3">
    <source>
        <dbReference type="ARBA" id="ARBA00022989"/>
    </source>
</evidence>
<keyword evidence="1" id="KW-1003">Cell membrane</keyword>
<sequence>MLRAAIAFFVLGLVAILLGANNIGGLSVDIGKTLLFIFLILAVISFIASLVVGKKIVK</sequence>
<feature type="transmembrane region" description="Helical" evidence="5">
    <location>
        <begin position="35"/>
        <end position="53"/>
    </location>
</feature>
<dbReference type="InterPro" id="IPR009760">
    <property type="entry name" value="DUF1328"/>
</dbReference>
<dbReference type="RefSeq" id="WP_321395923.1">
    <property type="nucleotide sequence ID" value="NZ_CP139487.1"/>
</dbReference>
<reference evidence="6 7" key="1">
    <citation type="submission" date="2023-11" db="EMBL/GenBank/DDBJ databases">
        <title>Peredibacter starrii A3.12.</title>
        <authorList>
            <person name="Mitchell R.J."/>
        </authorList>
    </citation>
    <scope>NUCLEOTIDE SEQUENCE [LARGE SCALE GENOMIC DNA]</scope>
    <source>
        <strain evidence="6 7">A3.12</strain>
    </source>
</reference>
<evidence type="ECO:0000313" key="6">
    <source>
        <dbReference type="EMBL" id="WPU65446.1"/>
    </source>
</evidence>
<organism evidence="6 7">
    <name type="scientific">Peredibacter starrii</name>
    <dbReference type="NCBI Taxonomy" id="28202"/>
    <lineage>
        <taxon>Bacteria</taxon>
        <taxon>Pseudomonadati</taxon>
        <taxon>Bdellovibrionota</taxon>
        <taxon>Bacteriovoracia</taxon>
        <taxon>Bacteriovoracales</taxon>
        <taxon>Bacteriovoracaceae</taxon>
        <taxon>Peredibacter</taxon>
    </lineage>
</organism>
<keyword evidence="4 5" id="KW-0472">Membrane</keyword>
<evidence type="ECO:0000256" key="1">
    <source>
        <dbReference type="ARBA" id="ARBA00022475"/>
    </source>
</evidence>
<evidence type="ECO:0000256" key="2">
    <source>
        <dbReference type="ARBA" id="ARBA00022692"/>
    </source>
</evidence>
<name>A0AAX4HQR9_9BACT</name>
<dbReference type="AlphaFoldDB" id="A0AAX4HQR9"/>
<dbReference type="Proteomes" id="UP001324634">
    <property type="component" value="Chromosome"/>
</dbReference>
<dbReference type="GO" id="GO:0005886">
    <property type="term" value="C:plasma membrane"/>
    <property type="evidence" value="ECO:0007669"/>
    <property type="project" value="InterPro"/>
</dbReference>
<dbReference type="EMBL" id="CP139487">
    <property type="protein sequence ID" value="WPU65446.1"/>
    <property type="molecule type" value="Genomic_DNA"/>
</dbReference>
<protein>
    <submittedName>
        <fullName evidence="6">DUF1328 domain-containing protein</fullName>
    </submittedName>
</protein>
<accession>A0AAX4HQR9</accession>
<dbReference type="HAMAP" id="MF_01361">
    <property type="entry name" value="UPF0391"/>
    <property type="match status" value="1"/>
</dbReference>
<dbReference type="PIRSF" id="PIRSF036466">
    <property type="entry name" value="UCP036466"/>
    <property type="match status" value="1"/>
</dbReference>
<keyword evidence="2 5" id="KW-0812">Transmembrane</keyword>
<gene>
    <name evidence="6" type="ORF">SOO65_01665</name>
</gene>
<evidence type="ECO:0000313" key="7">
    <source>
        <dbReference type="Proteomes" id="UP001324634"/>
    </source>
</evidence>
<proteinExistence type="inferred from homology"/>
<dbReference type="KEGG" id="psti:SOO65_01665"/>
<evidence type="ECO:0000256" key="4">
    <source>
        <dbReference type="ARBA" id="ARBA00023136"/>
    </source>
</evidence>
<dbReference type="Pfam" id="PF07043">
    <property type="entry name" value="DUF1328"/>
    <property type="match status" value="1"/>
</dbReference>
<evidence type="ECO:0000256" key="5">
    <source>
        <dbReference type="SAM" id="Phobius"/>
    </source>
</evidence>